<dbReference type="SFLD" id="SFLDG01067">
    <property type="entry name" value="SPASM/twitch_domain_containing"/>
    <property type="match status" value="1"/>
</dbReference>
<dbReference type="InterPro" id="IPR013785">
    <property type="entry name" value="Aldolase_TIM"/>
</dbReference>
<keyword evidence="9" id="KW-1185">Reference proteome</keyword>
<keyword evidence="4" id="KW-0408">Iron</keyword>
<evidence type="ECO:0000256" key="5">
    <source>
        <dbReference type="ARBA" id="ARBA00023014"/>
    </source>
</evidence>
<gene>
    <name evidence="8" type="ORF">H9625_08260</name>
</gene>
<dbReference type="RefSeq" id="WP_191763852.1">
    <property type="nucleotide sequence ID" value="NZ_JACSPP010000020.1"/>
</dbReference>
<dbReference type="InterPro" id="IPR023867">
    <property type="entry name" value="Sulphatase_maturase_rSAM"/>
</dbReference>
<dbReference type="SFLD" id="SFLDS00029">
    <property type="entry name" value="Radical_SAM"/>
    <property type="match status" value="1"/>
</dbReference>
<proteinExistence type="inferred from homology"/>
<dbReference type="SUPFAM" id="SSF102114">
    <property type="entry name" value="Radical SAM enzymes"/>
    <property type="match status" value="1"/>
</dbReference>
<dbReference type="PANTHER" id="PTHR43273">
    <property type="entry name" value="ANAEROBIC SULFATASE-MATURATING ENZYME HOMOLOG ASLB-RELATED"/>
    <property type="match status" value="1"/>
</dbReference>
<evidence type="ECO:0000256" key="4">
    <source>
        <dbReference type="ARBA" id="ARBA00023004"/>
    </source>
</evidence>
<accession>A0ABR8Y894</accession>
<keyword evidence="5" id="KW-0411">Iron-sulfur</keyword>
<dbReference type="Gene3D" id="3.20.20.70">
    <property type="entry name" value="Aldolase class I"/>
    <property type="match status" value="1"/>
</dbReference>
<keyword evidence="2" id="KW-0949">S-adenosyl-L-methionine</keyword>
<feature type="domain" description="Radical SAM core" evidence="7">
    <location>
        <begin position="2"/>
        <end position="214"/>
    </location>
</feature>
<dbReference type="PANTHER" id="PTHR43273:SF3">
    <property type="entry name" value="ANAEROBIC SULFATASE-MATURATING ENZYME HOMOLOG ASLB-RELATED"/>
    <property type="match status" value="1"/>
</dbReference>
<evidence type="ECO:0000259" key="7">
    <source>
        <dbReference type="PROSITE" id="PS51918"/>
    </source>
</evidence>
<dbReference type="InterPro" id="IPR058240">
    <property type="entry name" value="rSAM_sf"/>
</dbReference>
<protein>
    <submittedName>
        <fullName evidence="8">4Fe-4S cluster-binding domain-containing protein</fullName>
    </submittedName>
</protein>
<evidence type="ECO:0000313" key="8">
    <source>
        <dbReference type="EMBL" id="MBD8040428.1"/>
    </source>
</evidence>
<dbReference type="Proteomes" id="UP000620874">
    <property type="component" value="Unassembled WGS sequence"/>
</dbReference>
<sequence length="369" mass="42607">METKKPILCIMLIVTNACNLHCRYCFEGNKNPRKMTLDTGKRILKETLSEKGRDALKVDFFGGEPFLNFPLIKELCEWAWNEYPQKDICFFTTTNGVTLTPAIREWLRENKSRFLGSLSLDGTPEMQKINRGAVIDLQDIQLFRELWPGQGVNMTVSQETLPMMAEGIRYIHSLGFQRFKVSLARGPQWKAEEVEVYKRELEKVVGYCLEHSELKPYERFEDSLIPLLNEKMMNYHCGAGKTMRAYDPEGNLYPCHLFAPNSVDAEAWKKIAAIDLHGDTTFLHDEDCQKCIICNICKTCVGQNYKERGDIGKRDKALCPFFIVENVMIARYKLQVLGNKPFEAFDKFDYLELKAAKKLVDEYESSVKR</sequence>
<comment type="similarity">
    <text evidence="6">Belongs to the radical SAM superfamily. Anaerobic sulfatase-maturating enzyme family.</text>
</comment>
<dbReference type="Pfam" id="PF04055">
    <property type="entry name" value="Radical_SAM"/>
    <property type="match status" value="1"/>
</dbReference>
<evidence type="ECO:0000256" key="2">
    <source>
        <dbReference type="ARBA" id="ARBA00022691"/>
    </source>
</evidence>
<dbReference type="InterPro" id="IPR007197">
    <property type="entry name" value="rSAM"/>
</dbReference>
<comment type="caution">
    <text evidence="8">The sequence shown here is derived from an EMBL/GenBank/DDBJ whole genome shotgun (WGS) entry which is preliminary data.</text>
</comment>
<dbReference type="SFLD" id="SFLDG01386">
    <property type="entry name" value="main_SPASM_domain-containing"/>
    <property type="match status" value="1"/>
</dbReference>
<dbReference type="PROSITE" id="PS51918">
    <property type="entry name" value="RADICAL_SAM"/>
    <property type="match status" value="1"/>
</dbReference>
<dbReference type="CDD" id="cd01335">
    <property type="entry name" value="Radical_SAM"/>
    <property type="match status" value="1"/>
</dbReference>
<dbReference type="SFLD" id="SFLDG01384">
    <property type="entry name" value="thioether_bond_formation_requi"/>
    <property type="match status" value="1"/>
</dbReference>
<reference evidence="8 9" key="1">
    <citation type="submission" date="2020-08" db="EMBL/GenBank/DDBJ databases">
        <title>A Genomic Blueprint of the Chicken Gut Microbiome.</title>
        <authorList>
            <person name="Gilroy R."/>
            <person name="Ravi A."/>
            <person name="Getino M."/>
            <person name="Pursley I."/>
            <person name="Horton D.L."/>
            <person name="Alikhan N.-F."/>
            <person name="Baker D."/>
            <person name="Gharbi K."/>
            <person name="Hall N."/>
            <person name="Watson M."/>
            <person name="Adriaenssens E.M."/>
            <person name="Foster-Nyarko E."/>
            <person name="Jarju S."/>
            <person name="Secka A."/>
            <person name="Antonio M."/>
            <person name="Oren A."/>
            <person name="Chaudhuri R."/>
            <person name="La Ragione R.M."/>
            <person name="Hildebrand F."/>
            <person name="Pallen M.J."/>
        </authorList>
    </citation>
    <scope>NUCLEOTIDE SEQUENCE [LARGE SCALE GENOMIC DNA]</scope>
    <source>
        <strain evidence="8 9">Sa1CVN1</strain>
    </source>
</reference>
<evidence type="ECO:0000256" key="1">
    <source>
        <dbReference type="ARBA" id="ARBA00001966"/>
    </source>
</evidence>
<keyword evidence="3" id="KW-0479">Metal-binding</keyword>
<evidence type="ECO:0000256" key="3">
    <source>
        <dbReference type="ARBA" id="ARBA00022723"/>
    </source>
</evidence>
<name>A0ABR8Y894_9BACT</name>
<evidence type="ECO:0000313" key="9">
    <source>
        <dbReference type="Proteomes" id="UP000620874"/>
    </source>
</evidence>
<organism evidence="8 9">
    <name type="scientific">Phocaeicola intestinalis</name>
    <dbReference type="NCBI Taxonomy" id="2762212"/>
    <lineage>
        <taxon>Bacteria</taxon>
        <taxon>Pseudomonadati</taxon>
        <taxon>Bacteroidota</taxon>
        <taxon>Bacteroidia</taxon>
        <taxon>Bacteroidales</taxon>
        <taxon>Bacteroidaceae</taxon>
        <taxon>Phocaeicola</taxon>
    </lineage>
</organism>
<comment type="cofactor">
    <cofactor evidence="1">
        <name>[4Fe-4S] cluster</name>
        <dbReference type="ChEBI" id="CHEBI:49883"/>
    </cofactor>
</comment>
<dbReference type="EMBL" id="JACSPP010000020">
    <property type="protein sequence ID" value="MBD8040428.1"/>
    <property type="molecule type" value="Genomic_DNA"/>
</dbReference>
<evidence type="ECO:0000256" key="6">
    <source>
        <dbReference type="ARBA" id="ARBA00023601"/>
    </source>
</evidence>